<keyword evidence="4" id="KW-0472">Membrane</keyword>
<feature type="domain" description="GGDEF" evidence="5">
    <location>
        <begin position="323"/>
        <end position="457"/>
    </location>
</feature>
<evidence type="ECO:0000259" key="5">
    <source>
        <dbReference type="PROSITE" id="PS50887"/>
    </source>
</evidence>
<keyword evidence="4" id="KW-1133">Transmembrane helix</keyword>
<feature type="transmembrane region" description="Helical" evidence="4">
    <location>
        <begin position="157"/>
        <end position="175"/>
    </location>
</feature>
<feature type="transmembrane region" description="Helical" evidence="4">
    <location>
        <begin position="83"/>
        <end position="106"/>
    </location>
</feature>
<dbReference type="InterPro" id="IPR050469">
    <property type="entry name" value="Diguanylate_Cyclase"/>
</dbReference>
<dbReference type="Pfam" id="PF00990">
    <property type="entry name" value="GGDEF"/>
    <property type="match status" value="1"/>
</dbReference>
<gene>
    <name evidence="6" type="primary">pleD_7</name>
    <name evidence="6" type="ORF">VQ7734_05105</name>
</gene>
<feature type="transmembrane region" description="Helical" evidence="4">
    <location>
        <begin position="12"/>
        <end position="38"/>
    </location>
</feature>
<dbReference type="SUPFAM" id="SSF55073">
    <property type="entry name" value="Nucleotide cyclase"/>
    <property type="match status" value="1"/>
</dbReference>
<organism evidence="6 7">
    <name type="scientific">Vibrio quintilis</name>
    <dbReference type="NCBI Taxonomy" id="1117707"/>
    <lineage>
        <taxon>Bacteria</taxon>
        <taxon>Pseudomonadati</taxon>
        <taxon>Pseudomonadota</taxon>
        <taxon>Gammaproteobacteria</taxon>
        <taxon>Vibrionales</taxon>
        <taxon>Vibrionaceae</taxon>
        <taxon>Vibrio</taxon>
    </lineage>
</organism>
<dbReference type="Gene3D" id="3.30.70.270">
    <property type="match status" value="1"/>
</dbReference>
<keyword evidence="7" id="KW-1185">Reference proteome</keyword>
<dbReference type="STRING" id="1117707.VQ7734_05105"/>
<feature type="transmembrane region" description="Helical" evidence="4">
    <location>
        <begin position="181"/>
        <end position="205"/>
    </location>
</feature>
<dbReference type="EC" id="2.7.7.65" evidence="2"/>
<accession>A0A1M7Z349</accession>
<comment type="cofactor">
    <cofactor evidence="1">
        <name>Mg(2+)</name>
        <dbReference type="ChEBI" id="CHEBI:18420"/>
    </cofactor>
</comment>
<dbReference type="CDD" id="cd01949">
    <property type="entry name" value="GGDEF"/>
    <property type="match status" value="1"/>
</dbReference>
<dbReference type="PROSITE" id="PS50887">
    <property type="entry name" value="GGDEF"/>
    <property type="match status" value="1"/>
</dbReference>
<dbReference type="OrthoDB" id="9759607at2"/>
<dbReference type="InterPro" id="IPR043128">
    <property type="entry name" value="Rev_trsase/Diguanyl_cyclase"/>
</dbReference>
<evidence type="ECO:0000313" key="7">
    <source>
        <dbReference type="Proteomes" id="UP000184600"/>
    </source>
</evidence>
<feature type="transmembrane region" description="Helical" evidence="4">
    <location>
        <begin position="217"/>
        <end position="240"/>
    </location>
</feature>
<dbReference type="GO" id="GO:0052621">
    <property type="term" value="F:diguanylate cyclase activity"/>
    <property type="evidence" value="ECO:0007669"/>
    <property type="project" value="UniProtKB-EC"/>
</dbReference>
<comment type="catalytic activity">
    <reaction evidence="3">
        <text>2 GTP = 3',3'-c-di-GMP + 2 diphosphate</text>
        <dbReference type="Rhea" id="RHEA:24898"/>
        <dbReference type="ChEBI" id="CHEBI:33019"/>
        <dbReference type="ChEBI" id="CHEBI:37565"/>
        <dbReference type="ChEBI" id="CHEBI:58805"/>
        <dbReference type="EC" id="2.7.7.65"/>
    </reaction>
</comment>
<protein>
    <recommendedName>
        <fullName evidence="2">diguanylate cyclase</fullName>
        <ecNumber evidence="2">2.7.7.65</ecNumber>
    </recommendedName>
</protein>
<keyword evidence="4" id="KW-0812">Transmembrane</keyword>
<sequence>MANGKKIAERKYYLTLYVMAGGKYLNTATIVFGVTLLIADITGSSVFSHIHPALAATNPIAIIIALILCMTHLLYQVKFHKPILLLSVALLAGLISFFDFGFNFFFHDDVSSIARYLLSQIDRGRFDTVGNNMILTFMIYVVAIIFRLFRKYYTFQFLMLTGLAIPFTAGLGHFFDLEQLYFKMSVSTVAICFMVALSGLGLSANKGAIKLFMTPNLVGLVARTQFLLSLSFCIIVGISLPNLTDNMDFFSAYEIFVTLATIFISVLIYISTIILGRSEQKKKLAEKEMQRLLITDPLTGLYNRRGLDHEIQKALNFQSRYGGDISILILDLDHFKSVNDRFGHDTGDLFLQTAAAVFKSEVRKNDVVSRYGGEEFLILLPNTPERHAKTVAEKLRTALESKDFSILCGQAYHQTVSIGGTTISPSQPDIDSSIKQADQMLYQAKSSGRNRSVIYQDTGTGHVSFLKH</sequence>
<dbReference type="SMART" id="SM00267">
    <property type="entry name" value="GGDEF"/>
    <property type="match status" value="1"/>
</dbReference>
<dbReference type="PANTHER" id="PTHR45138:SF9">
    <property type="entry name" value="DIGUANYLATE CYCLASE DGCM-RELATED"/>
    <property type="match status" value="1"/>
</dbReference>
<dbReference type="InterPro" id="IPR029787">
    <property type="entry name" value="Nucleotide_cyclase"/>
</dbReference>
<evidence type="ECO:0000256" key="4">
    <source>
        <dbReference type="SAM" id="Phobius"/>
    </source>
</evidence>
<proteinExistence type="predicted"/>
<evidence type="ECO:0000313" key="6">
    <source>
        <dbReference type="EMBL" id="SHO59321.1"/>
    </source>
</evidence>
<name>A0A1M7Z349_9VIBR</name>
<evidence type="ECO:0000256" key="2">
    <source>
        <dbReference type="ARBA" id="ARBA00012528"/>
    </source>
</evidence>
<evidence type="ECO:0000256" key="3">
    <source>
        <dbReference type="ARBA" id="ARBA00034247"/>
    </source>
</evidence>
<dbReference type="PANTHER" id="PTHR45138">
    <property type="entry name" value="REGULATORY COMPONENTS OF SENSORY TRANSDUCTION SYSTEM"/>
    <property type="match status" value="1"/>
</dbReference>
<dbReference type="NCBIfam" id="TIGR00254">
    <property type="entry name" value="GGDEF"/>
    <property type="match status" value="1"/>
</dbReference>
<dbReference type="AlphaFoldDB" id="A0A1M7Z349"/>
<reference evidence="7" key="1">
    <citation type="submission" date="2016-12" db="EMBL/GenBank/DDBJ databases">
        <authorList>
            <person name="Rodrigo-Torres L."/>
            <person name="Arahal R.D."/>
            <person name="Lucena T."/>
        </authorList>
    </citation>
    <scope>NUCLEOTIDE SEQUENCE [LARGE SCALE GENOMIC DNA]</scope>
</reference>
<dbReference type="Proteomes" id="UP000184600">
    <property type="component" value="Unassembled WGS sequence"/>
</dbReference>
<dbReference type="EMBL" id="FRFG01000123">
    <property type="protein sequence ID" value="SHO59321.1"/>
    <property type="molecule type" value="Genomic_DNA"/>
</dbReference>
<feature type="transmembrane region" description="Helical" evidence="4">
    <location>
        <begin position="50"/>
        <end position="71"/>
    </location>
</feature>
<dbReference type="FunFam" id="3.30.70.270:FF:000001">
    <property type="entry name" value="Diguanylate cyclase domain protein"/>
    <property type="match status" value="1"/>
</dbReference>
<dbReference type="InterPro" id="IPR000160">
    <property type="entry name" value="GGDEF_dom"/>
</dbReference>
<evidence type="ECO:0000256" key="1">
    <source>
        <dbReference type="ARBA" id="ARBA00001946"/>
    </source>
</evidence>
<dbReference type="RefSeq" id="WP_073586709.1">
    <property type="nucleotide sequence ID" value="NZ_AP024897.1"/>
</dbReference>
<feature type="transmembrane region" description="Helical" evidence="4">
    <location>
        <begin position="133"/>
        <end position="150"/>
    </location>
</feature>
<feature type="transmembrane region" description="Helical" evidence="4">
    <location>
        <begin position="252"/>
        <end position="275"/>
    </location>
</feature>